<dbReference type="PANTHER" id="PTHR24416:SF600">
    <property type="entry name" value="PDGF- AND VEGF-RECEPTOR RELATED, ISOFORM J"/>
    <property type="match status" value="1"/>
</dbReference>
<feature type="domain" description="Protein kinase" evidence="3">
    <location>
        <begin position="1"/>
        <end position="202"/>
    </location>
</feature>
<keyword evidence="2" id="KW-0812">Transmembrane</keyword>
<dbReference type="WBParaSite" id="PSAMB.scaffold37size103856.g896.t1">
    <property type="protein sequence ID" value="PSAMB.scaffold37size103856.g896.t1"/>
    <property type="gene ID" value="PSAMB.scaffold37size103856.g896"/>
</dbReference>
<feature type="region of interest" description="Disordered" evidence="1">
    <location>
        <begin position="244"/>
        <end position="273"/>
    </location>
</feature>
<dbReference type="InterPro" id="IPR000719">
    <property type="entry name" value="Prot_kinase_dom"/>
</dbReference>
<keyword evidence="4" id="KW-1185">Reference proteome</keyword>
<evidence type="ECO:0000313" key="5">
    <source>
        <dbReference type="WBParaSite" id="PSAMB.scaffold37size103856.g896.t1"/>
    </source>
</evidence>
<dbReference type="Pfam" id="PF07714">
    <property type="entry name" value="PK_Tyr_Ser-Thr"/>
    <property type="match status" value="1"/>
</dbReference>
<reference evidence="5" key="1">
    <citation type="submission" date="2022-11" db="UniProtKB">
        <authorList>
            <consortium name="WormBaseParasite"/>
        </authorList>
    </citation>
    <scope>IDENTIFICATION</scope>
</reference>
<keyword evidence="2" id="KW-0472">Membrane</keyword>
<accession>A0A914WBT8</accession>
<dbReference type="InterPro" id="IPR050122">
    <property type="entry name" value="RTK"/>
</dbReference>
<protein>
    <submittedName>
        <fullName evidence="5">Protein kinase domain-containing protein</fullName>
    </submittedName>
</protein>
<dbReference type="PRINTS" id="PR00109">
    <property type="entry name" value="TYRKINASE"/>
</dbReference>
<proteinExistence type="predicted"/>
<dbReference type="SMART" id="SM00219">
    <property type="entry name" value="TyrKc"/>
    <property type="match status" value="1"/>
</dbReference>
<feature type="region of interest" description="Disordered" evidence="1">
    <location>
        <begin position="359"/>
        <end position="380"/>
    </location>
</feature>
<organism evidence="4 5">
    <name type="scientific">Plectus sambesii</name>
    <dbReference type="NCBI Taxonomy" id="2011161"/>
    <lineage>
        <taxon>Eukaryota</taxon>
        <taxon>Metazoa</taxon>
        <taxon>Ecdysozoa</taxon>
        <taxon>Nematoda</taxon>
        <taxon>Chromadorea</taxon>
        <taxon>Plectida</taxon>
        <taxon>Plectina</taxon>
        <taxon>Plectoidea</taxon>
        <taxon>Plectidae</taxon>
        <taxon>Plectus</taxon>
    </lineage>
</organism>
<dbReference type="InterPro" id="IPR020635">
    <property type="entry name" value="Tyr_kinase_cat_dom"/>
</dbReference>
<dbReference type="InterPro" id="IPR008266">
    <property type="entry name" value="Tyr_kinase_AS"/>
</dbReference>
<dbReference type="AlphaFoldDB" id="A0A914WBT8"/>
<evidence type="ECO:0000259" key="3">
    <source>
        <dbReference type="PROSITE" id="PS50011"/>
    </source>
</evidence>
<feature type="transmembrane region" description="Helical" evidence="2">
    <location>
        <begin position="329"/>
        <end position="352"/>
    </location>
</feature>
<sequence length="380" mass="43427">MRSFVDEIERFSWKKRPTVYKARMYENWAASYEQRKLAKNLTTSDLLCFAYQIANGMEFVHSKQVMHRDLALRNILLTSDYVVKIGDFGLSRRTIGGLYQISQNHPMPFKSTAPEALIDKSVPIESDLYTFGILLWELFTLGGEPFEQFHTPHAIINFVYEGKTMDRPPFAPFEIYQFMKSLWNLEPNLRPPLKECKRHIMEQLQRACPPLAARFKVADGYILPDRNLSNRGALTIKVETKMQTNSTSTKSENFATPDKVQATNIENPSSIENKADVPELSPLIPLMKISSKKHKLSSPPLLSDGSDQLVIPMMRKQPNRPNRKCRRNIIIICIGFILVFAAIIFTIIILLMRNSSPGTENENIKEMSTTSPPNVNSRCL</sequence>
<feature type="compositionally biased region" description="Polar residues" evidence="1">
    <location>
        <begin position="261"/>
        <end position="272"/>
    </location>
</feature>
<dbReference type="PROSITE" id="PS00109">
    <property type="entry name" value="PROTEIN_KINASE_TYR"/>
    <property type="match status" value="1"/>
</dbReference>
<dbReference type="SUPFAM" id="SSF56112">
    <property type="entry name" value="Protein kinase-like (PK-like)"/>
    <property type="match status" value="1"/>
</dbReference>
<dbReference type="PANTHER" id="PTHR24416">
    <property type="entry name" value="TYROSINE-PROTEIN KINASE RECEPTOR"/>
    <property type="match status" value="1"/>
</dbReference>
<dbReference type="GO" id="GO:0005524">
    <property type="term" value="F:ATP binding"/>
    <property type="evidence" value="ECO:0007669"/>
    <property type="project" value="InterPro"/>
</dbReference>
<dbReference type="GO" id="GO:0005886">
    <property type="term" value="C:plasma membrane"/>
    <property type="evidence" value="ECO:0007669"/>
    <property type="project" value="TreeGrafter"/>
</dbReference>
<evidence type="ECO:0000256" key="1">
    <source>
        <dbReference type="SAM" id="MobiDB-lite"/>
    </source>
</evidence>
<feature type="compositionally biased region" description="Polar residues" evidence="1">
    <location>
        <begin position="244"/>
        <end position="254"/>
    </location>
</feature>
<dbReference type="Proteomes" id="UP000887566">
    <property type="component" value="Unplaced"/>
</dbReference>
<evidence type="ECO:0000256" key="2">
    <source>
        <dbReference type="SAM" id="Phobius"/>
    </source>
</evidence>
<keyword evidence="2" id="KW-1133">Transmembrane helix</keyword>
<name>A0A914WBT8_9BILA</name>
<dbReference type="Gene3D" id="1.10.510.10">
    <property type="entry name" value="Transferase(Phosphotransferase) domain 1"/>
    <property type="match status" value="1"/>
</dbReference>
<evidence type="ECO:0000313" key="4">
    <source>
        <dbReference type="Proteomes" id="UP000887566"/>
    </source>
</evidence>
<dbReference type="InterPro" id="IPR011009">
    <property type="entry name" value="Kinase-like_dom_sf"/>
</dbReference>
<dbReference type="GO" id="GO:0004714">
    <property type="term" value="F:transmembrane receptor protein tyrosine kinase activity"/>
    <property type="evidence" value="ECO:0007669"/>
    <property type="project" value="TreeGrafter"/>
</dbReference>
<dbReference type="InterPro" id="IPR001245">
    <property type="entry name" value="Ser-Thr/Tyr_kinase_cat_dom"/>
</dbReference>
<dbReference type="PROSITE" id="PS50011">
    <property type="entry name" value="PROTEIN_KINASE_DOM"/>
    <property type="match status" value="1"/>
</dbReference>
<dbReference type="GO" id="GO:0043235">
    <property type="term" value="C:receptor complex"/>
    <property type="evidence" value="ECO:0007669"/>
    <property type="project" value="TreeGrafter"/>
</dbReference>
<dbReference type="GO" id="GO:0007169">
    <property type="term" value="P:cell surface receptor protein tyrosine kinase signaling pathway"/>
    <property type="evidence" value="ECO:0007669"/>
    <property type="project" value="TreeGrafter"/>
</dbReference>